<evidence type="ECO:0000259" key="7">
    <source>
        <dbReference type="PROSITE" id="PS50115"/>
    </source>
</evidence>
<evidence type="ECO:0000313" key="9">
    <source>
        <dbReference type="Proteomes" id="UP000095038"/>
    </source>
</evidence>
<dbReference type="PANTHER" id="PTHR46395">
    <property type="entry name" value="ADP-RIBOSYLATION FACTOR GTPASE-ACTIVATING PROTEIN 1"/>
    <property type="match status" value="1"/>
</dbReference>
<sequence>MSADWTVDPDTKRKLLILQKIGSNKKCFDCSAPNPQWASPKFGIFICLECAGIHRGLGVHISFVRSITMDQFKNDELLRMQKGGNQNCAEYLKENGINLNWDAKKKFDNPVAEDYKEKLTCEISNKPFVKKSHSNSSNSSSASNIPSSSINNNSPIGSRRGTPTSFSNSASNSNANLNSFSNNPNNSNSSNQILSANKQRNENYFASLGARNESRPENLPPSQGGKYSGFGNTAAPKTQSSLSTLSFDNLQKDPLGTLTKGWGLFASSVVKSVNEVNESVIKPNLHTLQEKDIANEAKRAVSQFGSKIQDVQRSFNQNNQINHNNNINSNQFAFRTLNKKNENKFGKLFDDLGEEQSLMHDNNGDKLIEPAFGLQKPREKTNLQGLSGGRTVQKKKRDDWDNWDNF</sequence>
<dbReference type="STRING" id="1344418.A0A1D2VD23"/>
<keyword evidence="1" id="KW-0343">GTPase activation</keyword>
<dbReference type="InterPro" id="IPR001164">
    <property type="entry name" value="ArfGAP_dom"/>
</dbReference>
<accession>A0A1D2VD23</accession>
<dbReference type="CDD" id="cd08830">
    <property type="entry name" value="ArfGap_ArfGap1"/>
    <property type="match status" value="1"/>
</dbReference>
<dbReference type="GO" id="GO:0030100">
    <property type="term" value="P:regulation of endocytosis"/>
    <property type="evidence" value="ECO:0007669"/>
    <property type="project" value="TreeGrafter"/>
</dbReference>
<keyword evidence="3 5" id="KW-0863">Zinc-finger</keyword>
<evidence type="ECO:0000256" key="1">
    <source>
        <dbReference type="ARBA" id="ARBA00022468"/>
    </source>
</evidence>
<dbReference type="GO" id="GO:0000139">
    <property type="term" value="C:Golgi membrane"/>
    <property type="evidence" value="ECO:0007669"/>
    <property type="project" value="TreeGrafter"/>
</dbReference>
<feature type="compositionally biased region" description="Low complexity" evidence="6">
    <location>
        <begin position="165"/>
        <end position="192"/>
    </location>
</feature>
<feature type="region of interest" description="Disordered" evidence="6">
    <location>
        <begin position="376"/>
        <end position="406"/>
    </location>
</feature>
<dbReference type="FunFam" id="1.10.220.150:FF:000014">
    <property type="entry name" value="ADP-ribosylation factor GTPase-activating protein"/>
    <property type="match status" value="1"/>
</dbReference>
<dbReference type="AlphaFoldDB" id="A0A1D2VD23"/>
<evidence type="ECO:0000256" key="2">
    <source>
        <dbReference type="ARBA" id="ARBA00022723"/>
    </source>
</evidence>
<reference evidence="9" key="1">
    <citation type="submission" date="2016-05" db="EMBL/GenBank/DDBJ databases">
        <title>Comparative genomics of biotechnologically important yeasts.</title>
        <authorList>
            <consortium name="DOE Joint Genome Institute"/>
            <person name="Riley R."/>
            <person name="Haridas S."/>
            <person name="Wolfe K.H."/>
            <person name="Lopes M.R."/>
            <person name="Hittinger C.T."/>
            <person name="Goker M."/>
            <person name="Salamov A."/>
            <person name="Wisecaver J."/>
            <person name="Long T.M."/>
            <person name="Aerts A.L."/>
            <person name="Barry K."/>
            <person name="Choi C."/>
            <person name="Clum A."/>
            <person name="Coughlan A.Y."/>
            <person name="Deshpande S."/>
            <person name="Douglass A.P."/>
            <person name="Hanson S.J."/>
            <person name="Klenk H.-P."/>
            <person name="Labutti K."/>
            <person name="Lapidus A."/>
            <person name="Lindquist E."/>
            <person name="Lipzen A."/>
            <person name="Meier-Kolthoff J.P."/>
            <person name="Ohm R.A."/>
            <person name="Otillar R.P."/>
            <person name="Pangilinan J."/>
            <person name="Peng Y."/>
            <person name="Rokas A."/>
            <person name="Rosa C.A."/>
            <person name="Scheuner C."/>
            <person name="Sibirny A.A."/>
            <person name="Slot J.C."/>
            <person name="Stielow J.B."/>
            <person name="Sun H."/>
            <person name="Kurtzman C.P."/>
            <person name="Blackwell M."/>
            <person name="Grigoriev I.V."/>
            <person name="Jeffries T.W."/>
        </authorList>
    </citation>
    <scope>NUCLEOTIDE SEQUENCE [LARGE SCALE GENOMIC DNA]</scope>
    <source>
        <strain evidence="9">DSM 1968</strain>
    </source>
</reference>
<dbReference type="PROSITE" id="PS50115">
    <property type="entry name" value="ARFGAP"/>
    <property type="match status" value="1"/>
</dbReference>
<dbReference type="PANTHER" id="PTHR46395:SF1">
    <property type="entry name" value="ADP-RIBOSYLATION FACTOR GTPASE-ACTIVATING PROTEIN 1"/>
    <property type="match status" value="1"/>
</dbReference>
<dbReference type="RefSeq" id="XP_020045727.1">
    <property type="nucleotide sequence ID" value="XM_020193743.1"/>
</dbReference>
<dbReference type="OrthoDB" id="983479at2759"/>
<dbReference type="EMBL" id="KV454486">
    <property type="protein sequence ID" value="ODV59420.1"/>
    <property type="molecule type" value="Genomic_DNA"/>
</dbReference>
<proteinExistence type="predicted"/>
<name>A0A1D2VD23_9ASCO</name>
<dbReference type="Gene3D" id="1.10.220.150">
    <property type="entry name" value="Arf GTPase activating protein"/>
    <property type="match status" value="1"/>
</dbReference>
<evidence type="ECO:0000313" key="8">
    <source>
        <dbReference type="EMBL" id="ODV59420.1"/>
    </source>
</evidence>
<evidence type="ECO:0000256" key="6">
    <source>
        <dbReference type="SAM" id="MobiDB-lite"/>
    </source>
</evidence>
<protein>
    <submittedName>
        <fullName evidence="8">ArfGap-domain-containing protein</fullName>
    </submittedName>
</protein>
<feature type="region of interest" description="Disordered" evidence="6">
    <location>
        <begin position="210"/>
        <end position="235"/>
    </location>
</feature>
<feature type="domain" description="Arf-GAP" evidence="7">
    <location>
        <begin position="12"/>
        <end position="128"/>
    </location>
</feature>
<dbReference type="InParanoid" id="A0A1D2VD23"/>
<dbReference type="SUPFAM" id="SSF57863">
    <property type="entry name" value="ArfGap/RecO-like zinc finger"/>
    <property type="match status" value="1"/>
</dbReference>
<evidence type="ECO:0000256" key="4">
    <source>
        <dbReference type="ARBA" id="ARBA00022833"/>
    </source>
</evidence>
<keyword evidence="2" id="KW-0479">Metal-binding</keyword>
<dbReference type="GO" id="GO:0005096">
    <property type="term" value="F:GTPase activator activity"/>
    <property type="evidence" value="ECO:0007669"/>
    <property type="project" value="UniProtKB-KW"/>
</dbReference>
<keyword evidence="4" id="KW-0862">Zinc</keyword>
<dbReference type="InterPro" id="IPR037278">
    <property type="entry name" value="ARFGAP/RecO"/>
</dbReference>
<dbReference type="Pfam" id="PF01412">
    <property type="entry name" value="ArfGap"/>
    <property type="match status" value="1"/>
</dbReference>
<dbReference type="GeneID" id="30967379"/>
<dbReference type="GO" id="GO:0032012">
    <property type="term" value="P:regulation of ARF protein signal transduction"/>
    <property type="evidence" value="ECO:0007669"/>
    <property type="project" value="TreeGrafter"/>
</dbReference>
<dbReference type="InterPro" id="IPR038508">
    <property type="entry name" value="ArfGAP_dom_sf"/>
</dbReference>
<dbReference type="FunCoup" id="A0A1D2VD23">
    <property type="interactions" value="708"/>
</dbReference>
<evidence type="ECO:0000256" key="5">
    <source>
        <dbReference type="PROSITE-ProRule" id="PRU00288"/>
    </source>
</evidence>
<gene>
    <name evidence="8" type="ORF">ASCRUDRAFT_77162</name>
</gene>
<feature type="region of interest" description="Disordered" evidence="6">
    <location>
        <begin position="130"/>
        <end position="192"/>
    </location>
</feature>
<keyword evidence="9" id="KW-1185">Reference proteome</keyword>
<dbReference type="Proteomes" id="UP000095038">
    <property type="component" value="Unassembled WGS sequence"/>
</dbReference>
<feature type="compositionally biased region" description="Low complexity" evidence="6">
    <location>
        <begin position="134"/>
        <end position="158"/>
    </location>
</feature>
<dbReference type="SMART" id="SM00105">
    <property type="entry name" value="ArfGap"/>
    <property type="match status" value="1"/>
</dbReference>
<organism evidence="8 9">
    <name type="scientific">Ascoidea rubescens DSM 1968</name>
    <dbReference type="NCBI Taxonomy" id="1344418"/>
    <lineage>
        <taxon>Eukaryota</taxon>
        <taxon>Fungi</taxon>
        <taxon>Dikarya</taxon>
        <taxon>Ascomycota</taxon>
        <taxon>Saccharomycotina</taxon>
        <taxon>Saccharomycetes</taxon>
        <taxon>Ascoideaceae</taxon>
        <taxon>Ascoidea</taxon>
    </lineage>
</organism>
<dbReference type="GO" id="GO:0008270">
    <property type="term" value="F:zinc ion binding"/>
    <property type="evidence" value="ECO:0007669"/>
    <property type="project" value="UniProtKB-KW"/>
</dbReference>
<dbReference type="PRINTS" id="PR00405">
    <property type="entry name" value="REVINTRACTNG"/>
</dbReference>
<evidence type="ECO:0000256" key="3">
    <source>
        <dbReference type="ARBA" id="ARBA00022771"/>
    </source>
</evidence>